<dbReference type="InterPro" id="IPR000215">
    <property type="entry name" value="Serpin_fam"/>
</dbReference>
<comment type="caution">
    <text evidence="3">The sequence shown here is derived from an EMBL/GenBank/DDBJ whole genome shotgun (WGS) entry which is preliminary data.</text>
</comment>
<evidence type="ECO:0000313" key="4">
    <source>
        <dbReference type="Proteomes" id="UP000824782"/>
    </source>
</evidence>
<dbReference type="Gene3D" id="1.10.287.3160">
    <property type="match status" value="1"/>
</dbReference>
<name>A0AAV7BH08_ENGPU</name>
<accession>A0AAV7BH08</accession>
<dbReference type="AlphaFoldDB" id="A0AAV7BH08"/>
<dbReference type="GO" id="GO:0005615">
    <property type="term" value="C:extracellular space"/>
    <property type="evidence" value="ECO:0007669"/>
    <property type="project" value="InterPro"/>
</dbReference>
<dbReference type="InterPro" id="IPR036186">
    <property type="entry name" value="Serpin_sf"/>
</dbReference>
<dbReference type="EMBL" id="WNYA01000005">
    <property type="protein sequence ID" value="KAG8571887.1"/>
    <property type="molecule type" value="Genomic_DNA"/>
</dbReference>
<dbReference type="PANTHER" id="PTHR11461:SF55">
    <property type="entry name" value="SERPIN B5"/>
    <property type="match status" value="1"/>
</dbReference>
<dbReference type="Gene3D" id="3.30.497.10">
    <property type="entry name" value="Antithrombin, subunit I, domain 2"/>
    <property type="match status" value="1"/>
</dbReference>
<feature type="domain" description="Serpin" evidence="2">
    <location>
        <begin position="37"/>
        <end position="130"/>
    </location>
</feature>
<evidence type="ECO:0000259" key="2">
    <source>
        <dbReference type="Pfam" id="PF00079"/>
    </source>
</evidence>
<organism evidence="3 4">
    <name type="scientific">Engystomops pustulosus</name>
    <name type="common">Tungara frog</name>
    <name type="synonym">Physalaemus pustulosus</name>
    <dbReference type="NCBI Taxonomy" id="76066"/>
    <lineage>
        <taxon>Eukaryota</taxon>
        <taxon>Metazoa</taxon>
        <taxon>Chordata</taxon>
        <taxon>Craniata</taxon>
        <taxon>Vertebrata</taxon>
        <taxon>Euteleostomi</taxon>
        <taxon>Amphibia</taxon>
        <taxon>Batrachia</taxon>
        <taxon>Anura</taxon>
        <taxon>Neobatrachia</taxon>
        <taxon>Hyloidea</taxon>
        <taxon>Leptodactylidae</taxon>
        <taxon>Leiuperinae</taxon>
        <taxon>Engystomops</taxon>
    </lineage>
</organism>
<feature type="region of interest" description="Disordered" evidence="1">
    <location>
        <begin position="200"/>
        <end position="228"/>
    </location>
</feature>
<dbReference type="Pfam" id="PF00079">
    <property type="entry name" value="Serpin"/>
    <property type="match status" value="1"/>
</dbReference>
<reference evidence="3" key="1">
    <citation type="thesis" date="2020" institute="ProQuest LLC" country="789 East Eisenhower Parkway, Ann Arbor, MI, USA">
        <title>Comparative Genomics and Chromosome Evolution.</title>
        <authorList>
            <person name="Mudd A.B."/>
        </authorList>
    </citation>
    <scope>NUCLEOTIDE SEQUENCE</scope>
    <source>
        <strain evidence="3">237g6f4</strain>
        <tissue evidence="3">Blood</tissue>
    </source>
</reference>
<dbReference type="InterPro" id="IPR023796">
    <property type="entry name" value="Serpin_dom"/>
</dbReference>
<dbReference type="Proteomes" id="UP000824782">
    <property type="component" value="Unassembled WGS sequence"/>
</dbReference>
<dbReference type="SUPFAM" id="SSF56574">
    <property type="entry name" value="Serpins"/>
    <property type="match status" value="1"/>
</dbReference>
<protein>
    <recommendedName>
        <fullName evidence="2">Serpin domain-containing protein</fullName>
    </recommendedName>
</protein>
<sequence>MLRYNYGLFQHFRAVALQGAFCETLSIDQIMEAFHMANAAFAVDIFNIFNEKCKTENFIFSPLTISSTLALAYKAAKGNTATEMKKGLHYENVKDFDFGFQTLSSDINRISSASSLKMVKRLYVDASCNCTKMSASNSGRKRSRKSHHRLCCQQPLSDDTDGDLCIYCITPPPPTGNLSADFFAWFKHQLPGSFNYAKREKVAGKSPPDSTALYDSSEHDSYINESSSDLEDSEDYFLLDMDKFPTLLKAVKDTIESDRNVDHKSKKEQLFYFPVSKNKLLPSHPVLSEWIERDWSKPDKRIDLGPRFKSLYRVEESAYKKWENIPKVDLAVAQLSKKAIFPSEESSLLSDPMDRKADSRLKKIRFLIPKTFHLFNDGCLVI</sequence>
<dbReference type="InterPro" id="IPR042178">
    <property type="entry name" value="Serpin_sf_1"/>
</dbReference>
<evidence type="ECO:0000256" key="1">
    <source>
        <dbReference type="SAM" id="MobiDB-lite"/>
    </source>
</evidence>
<dbReference type="GO" id="GO:0004867">
    <property type="term" value="F:serine-type endopeptidase inhibitor activity"/>
    <property type="evidence" value="ECO:0007669"/>
    <property type="project" value="InterPro"/>
</dbReference>
<evidence type="ECO:0000313" key="3">
    <source>
        <dbReference type="EMBL" id="KAG8571887.1"/>
    </source>
</evidence>
<dbReference type="PANTHER" id="PTHR11461">
    <property type="entry name" value="SERINE PROTEASE INHIBITOR, SERPIN"/>
    <property type="match status" value="1"/>
</dbReference>
<keyword evidence="4" id="KW-1185">Reference proteome</keyword>
<proteinExistence type="predicted"/>
<gene>
    <name evidence="3" type="ORF">GDO81_011817</name>
</gene>